<feature type="compositionally biased region" description="Basic and acidic residues" evidence="8">
    <location>
        <begin position="1491"/>
        <end position="1505"/>
    </location>
</feature>
<feature type="transmembrane region" description="Helical" evidence="9">
    <location>
        <begin position="154"/>
        <end position="177"/>
    </location>
</feature>
<dbReference type="STRING" id="765440.A0A0C3GGD0"/>
<feature type="domain" description="ABC transporter" evidence="10">
    <location>
        <begin position="1365"/>
        <end position="1632"/>
    </location>
</feature>
<dbReference type="FunFam" id="3.40.50.300:FF:001354">
    <property type="entry name" value="ATP-binding cassette (ABC) transporter, putative"/>
    <property type="match status" value="1"/>
</dbReference>
<protein>
    <recommendedName>
        <fullName evidence="14">Multidrug resistance-associated ABC transporter</fullName>
    </recommendedName>
</protein>
<dbReference type="SMART" id="SM00382">
    <property type="entry name" value="AAA"/>
    <property type="match status" value="2"/>
</dbReference>
<dbReference type="PROSITE" id="PS00211">
    <property type="entry name" value="ABC_TRANSPORTER_1"/>
    <property type="match status" value="1"/>
</dbReference>
<dbReference type="InterPro" id="IPR027417">
    <property type="entry name" value="P-loop_NTPase"/>
</dbReference>
<feature type="region of interest" description="Disordered" evidence="8">
    <location>
        <begin position="679"/>
        <end position="703"/>
    </location>
</feature>
<dbReference type="CDD" id="cd18604">
    <property type="entry name" value="ABC_6TM_VMR1_D2_like"/>
    <property type="match status" value="1"/>
</dbReference>
<dbReference type="PROSITE" id="PS50929">
    <property type="entry name" value="ABC_TM1F"/>
    <property type="match status" value="2"/>
</dbReference>
<evidence type="ECO:0000259" key="11">
    <source>
        <dbReference type="PROSITE" id="PS50929"/>
    </source>
</evidence>
<evidence type="ECO:0000256" key="5">
    <source>
        <dbReference type="ARBA" id="ARBA00022840"/>
    </source>
</evidence>
<dbReference type="InterPro" id="IPR017871">
    <property type="entry name" value="ABC_transporter-like_CS"/>
</dbReference>
<keyword evidence="13" id="KW-1185">Reference proteome</keyword>
<feature type="region of interest" description="Disordered" evidence="8">
    <location>
        <begin position="1487"/>
        <end position="1513"/>
    </location>
</feature>
<dbReference type="GO" id="GO:0005524">
    <property type="term" value="F:ATP binding"/>
    <property type="evidence" value="ECO:0007669"/>
    <property type="project" value="UniProtKB-KW"/>
</dbReference>
<dbReference type="InParanoid" id="A0A0C3GGD0"/>
<evidence type="ECO:0000256" key="2">
    <source>
        <dbReference type="ARBA" id="ARBA00022448"/>
    </source>
</evidence>
<keyword evidence="6 9" id="KW-1133">Transmembrane helix</keyword>
<feature type="region of interest" description="Disordered" evidence="8">
    <location>
        <begin position="401"/>
        <end position="428"/>
    </location>
</feature>
<feature type="transmembrane region" description="Helical" evidence="9">
    <location>
        <begin position="340"/>
        <end position="357"/>
    </location>
</feature>
<keyword evidence="7 9" id="KW-0472">Membrane</keyword>
<feature type="transmembrane region" description="Helical" evidence="9">
    <location>
        <begin position="189"/>
        <end position="213"/>
    </location>
</feature>
<evidence type="ECO:0000313" key="13">
    <source>
        <dbReference type="Proteomes" id="UP000054166"/>
    </source>
</evidence>
<sequence length="1655" mass="184173">MLCQNSGALDFGNPCVRTTWSTLLPAIFVFLLCTKALFPKITQKATKPLSETFPHFISLQEAEALNDSADKPFPDDNVLPESQVEVENLVPLWRTIVLSFIALLETLFWLGAACYTFAARSEDIWDGISAVVIALTWLYAVCRPIMRPSATPPYDLFVLYILHLTMGIALLGGVVYAKDVYDIPLPPTAVIVGQVFNIIAVLILLGVVVSMPLGIPSNRVKKFDIGMSVSPEDYTSLWNWISFSWIFPIVKKGTSTTLNESDVWNLSPTMQSRPILNKFLNTKGNTLLWQLWAANSRDLLADFLLTYVSVTFDYAGPFFLRKILSSLDKGTPTREDRSNAYIFAILMFICTLLKGQSDVNHLWRGRRAATRIRSELMAAIYDKALKRKDYSGIVDKEKQNEAAEKKADSNGKTPNKDKDKAKDAKADEPKAGADVGKIVNLMSVDCNRVSYCLHLSPTYRETAPLEVIFATIFLYRLLGWSTFAGYLVLLAGWPLNSFIMKRAIRIQKGLAVARDKRMQVVNELIGAIKFIKFFAWENKWIQRVLDARQTELRWLIKSRKNSVLFQAAFTCAPILVAVVSFFIFIISGHEMTVSIAFTSITLFNMVRQPLTGIPAYVIHVMEAKVSLDRIATFLEEDEVTDQVSTLKRSHSGLPTLDGDDDSGLGIENGSFKWNEIEEKDKKTPNSNGAVGSHTRMTVGPEVEDPDHRFELKDIDIKFPEGQLSLITGPTASGKTALLMALLGEMTLLPGGRIIMAKNTFKVDENGLMQTISYAAQSPWLRHQSIKDNILFGYPYDKDRYNAVVECCALQQDLDTLEDGDATEIGARGVSLSGGQKASRVALARAVYARTKYVLLDDPLSAVDSHTSRFLFERLIQGPLLADRTVLLVTHHVELALPGAYYLVRMLDGRIDTQGTIKDLRAQGVLESITQDETVQIEESSELISKIPVDSKSDEASPWESAKDIKTPRKLIEDEHRAVGGVKWSIYKTYLKASWYGTWAILGCFVVANEILGVSEKVWMGIWGDAYGPEGSRQPAQTSIFVPYTVSRGQPVSDGFIATYYLPLRWPSSNASITSLPRAQDHPLFYVGVYSLIGLATGVVNVLSIIVMFTGALRASRLLFRRLLDGVVHATMRWHDTTPQGRMLNRFGKDIETVDGSLARSLQDVNSSLATFLAAVITVAYFFPLFLIPAFLIGLLYRQLAIGYLNTGRDLRRMESNSRSPIFSGFGEMLEGLVTVRAFSAERQFLDGLHSKIDITTKMWYTFWMTNRWLLLRFDALGAVGVFITTLFALSGLVPARIAGLCITSAMAFTMSIYWTCRQWTALELDLNSVERVVEYLDLPQEPPAVIESNRPPAYWPSSVSNDALLRVEDLVVKYAPELPAVLHGISFSLKAKERIGLLGRTGSGKSTLAMSILRFVDPVSGRIIIDGIDISTIGIHDLRSRLTFIPQDATLFSGSLRDNLDPFGEYADSECLDVLFRVQLLSESAYQSQRASREPSRAPSVHDDAESSISATPTDVDTRTKISLDTQVSAGGSNFSQGQRQLIAMARALLRRSSIIVLDEATSSIDFATDAKIQTTIREEFNDSLLLTVAHRLRTVVDYDRLIVLDKGEIAEFDTPLNLINKTDGIFRNMCLKSGTFSELEAEAKAKAERDRNSI</sequence>
<dbReference type="InterPro" id="IPR003593">
    <property type="entry name" value="AAA+_ATPase"/>
</dbReference>
<feature type="transmembrane region" description="Helical" evidence="9">
    <location>
        <begin position="563"/>
        <end position="586"/>
    </location>
</feature>
<dbReference type="GO" id="GO:0140359">
    <property type="term" value="F:ABC-type transporter activity"/>
    <property type="evidence" value="ECO:0007669"/>
    <property type="project" value="InterPro"/>
</dbReference>
<keyword evidence="4" id="KW-0547">Nucleotide-binding</keyword>
<evidence type="ECO:0000256" key="4">
    <source>
        <dbReference type="ARBA" id="ARBA00022741"/>
    </source>
</evidence>
<organism evidence="12 13">
    <name type="scientific">Piloderma croceum (strain F 1598)</name>
    <dbReference type="NCBI Taxonomy" id="765440"/>
    <lineage>
        <taxon>Eukaryota</taxon>
        <taxon>Fungi</taxon>
        <taxon>Dikarya</taxon>
        <taxon>Basidiomycota</taxon>
        <taxon>Agaricomycotina</taxon>
        <taxon>Agaricomycetes</taxon>
        <taxon>Agaricomycetidae</taxon>
        <taxon>Atheliales</taxon>
        <taxon>Atheliaceae</taxon>
        <taxon>Piloderma</taxon>
    </lineage>
</organism>
<gene>
    <name evidence="12" type="ORF">PILCRDRAFT_60709</name>
</gene>
<dbReference type="InterPro" id="IPR050173">
    <property type="entry name" value="ABC_transporter_C-like"/>
</dbReference>
<feature type="transmembrane region" description="Helical" evidence="9">
    <location>
        <begin position="483"/>
        <end position="500"/>
    </location>
</feature>
<dbReference type="OrthoDB" id="6500128at2759"/>
<proteinExistence type="predicted"/>
<evidence type="ECO:0000313" key="12">
    <source>
        <dbReference type="EMBL" id="KIM89691.1"/>
    </source>
</evidence>
<evidence type="ECO:0008006" key="14">
    <source>
        <dbReference type="Google" id="ProtNLM"/>
    </source>
</evidence>
<dbReference type="Gene3D" id="3.40.50.300">
    <property type="entry name" value="P-loop containing nucleotide triphosphate hydrolases"/>
    <property type="match status" value="2"/>
</dbReference>
<accession>A0A0C3GGD0</accession>
<dbReference type="CDD" id="cd18596">
    <property type="entry name" value="ABC_6TM_VMR1_D1_like"/>
    <property type="match status" value="1"/>
</dbReference>
<feature type="transmembrane region" description="Helical" evidence="9">
    <location>
        <begin position="20"/>
        <end position="38"/>
    </location>
</feature>
<dbReference type="Pfam" id="PF00005">
    <property type="entry name" value="ABC_tran"/>
    <property type="match status" value="2"/>
</dbReference>
<dbReference type="GO" id="GO:0016020">
    <property type="term" value="C:membrane"/>
    <property type="evidence" value="ECO:0007669"/>
    <property type="project" value="UniProtKB-SubCell"/>
</dbReference>
<evidence type="ECO:0000256" key="7">
    <source>
        <dbReference type="ARBA" id="ARBA00023136"/>
    </source>
</evidence>
<dbReference type="InterPro" id="IPR036640">
    <property type="entry name" value="ABC1_TM_sf"/>
</dbReference>
<dbReference type="PROSITE" id="PS50893">
    <property type="entry name" value="ABC_TRANSPORTER_2"/>
    <property type="match status" value="2"/>
</dbReference>
<feature type="transmembrane region" description="Helical" evidence="9">
    <location>
        <begin position="124"/>
        <end position="142"/>
    </location>
</feature>
<feature type="transmembrane region" description="Helical" evidence="9">
    <location>
        <begin position="1269"/>
        <end position="1290"/>
    </location>
</feature>
<dbReference type="Gene3D" id="1.20.1560.10">
    <property type="entry name" value="ABC transporter type 1, transmembrane domain"/>
    <property type="match status" value="2"/>
</dbReference>
<dbReference type="SUPFAM" id="SSF52540">
    <property type="entry name" value="P-loop containing nucleoside triphosphate hydrolases"/>
    <property type="match status" value="2"/>
</dbReference>
<dbReference type="GO" id="GO:0016887">
    <property type="term" value="F:ATP hydrolysis activity"/>
    <property type="evidence" value="ECO:0007669"/>
    <property type="project" value="InterPro"/>
</dbReference>
<feature type="transmembrane region" description="Helical" evidence="9">
    <location>
        <begin position="1168"/>
        <end position="1196"/>
    </location>
</feature>
<comment type="subcellular location">
    <subcellularLocation>
        <location evidence="1">Membrane</location>
    </subcellularLocation>
</comment>
<evidence type="ECO:0000256" key="6">
    <source>
        <dbReference type="ARBA" id="ARBA00022989"/>
    </source>
</evidence>
<keyword evidence="5" id="KW-0067">ATP-binding</keyword>
<dbReference type="HOGENOM" id="CLU_000604_27_6_1"/>
<dbReference type="CDD" id="cd03244">
    <property type="entry name" value="ABCC_MRP_domain2"/>
    <property type="match status" value="1"/>
</dbReference>
<feature type="transmembrane region" description="Helical" evidence="9">
    <location>
        <begin position="1083"/>
        <end position="1112"/>
    </location>
</feature>
<feature type="transmembrane region" description="Helical" evidence="9">
    <location>
        <begin position="96"/>
        <end position="118"/>
    </location>
</feature>
<feature type="domain" description="ABC transporter" evidence="10">
    <location>
        <begin position="694"/>
        <end position="932"/>
    </location>
</feature>
<dbReference type="Proteomes" id="UP000054166">
    <property type="component" value="Unassembled WGS sequence"/>
</dbReference>
<dbReference type="PANTHER" id="PTHR24223:SF415">
    <property type="entry name" value="FI20190P1"/>
    <property type="match status" value="1"/>
</dbReference>
<dbReference type="InterPro" id="IPR011527">
    <property type="entry name" value="ABC1_TM_dom"/>
</dbReference>
<dbReference type="SUPFAM" id="SSF90123">
    <property type="entry name" value="ABC transporter transmembrane region"/>
    <property type="match status" value="2"/>
</dbReference>
<feature type="domain" description="ABC transmembrane type-1" evidence="11">
    <location>
        <begin position="1049"/>
        <end position="1324"/>
    </location>
</feature>
<evidence type="ECO:0000259" key="10">
    <source>
        <dbReference type="PROSITE" id="PS50893"/>
    </source>
</evidence>
<dbReference type="InterPro" id="IPR003439">
    <property type="entry name" value="ABC_transporter-like_ATP-bd"/>
</dbReference>
<evidence type="ECO:0000256" key="9">
    <source>
        <dbReference type="SAM" id="Phobius"/>
    </source>
</evidence>
<keyword evidence="3 9" id="KW-0812">Transmembrane</keyword>
<dbReference type="EMBL" id="KN832974">
    <property type="protein sequence ID" value="KIM89691.1"/>
    <property type="molecule type" value="Genomic_DNA"/>
</dbReference>
<dbReference type="Pfam" id="PF00664">
    <property type="entry name" value="ABC_membrane"/>
    <property type="match status" value="2"/>
</dbReference>
<feature type="domain" description="ABC transmembrane type-1" evidence="11">
    <location>
        <begin position="303"/>
        <end position="622"/>
    </location>
</feature>
<name>A0A0C3GGD0_PILCF</name>
<evidence type="ECO:0000256" key="8">
    <source>
        <dbReference type="SAM" id="MobiDB-lite"/>
    </source>
</evidence>
<evidence type="ECO:0000256" key="1">
    <source>
        <dbReference type="ARBA" id="ARBA00004370"/>
    </source>
</evidence>
<dbReference type="CDD" id="cd03250">
    <property type="entry name" value="ABCC_MRP_domain1"/>
    <property type="match status" value="1"/>
</dbReference>
<dbReference type="PANTHER" id="PTHR24223">
    <property type="entry name" value="ATP-BINDING CASSETTE SUB-FAMILY C"/>
    <property type="match status" value="1"/>
</dbReference>
<reference evidence="12 13" key="1">
    <citation type="submission" date="2014-04" db="EMBL/GenBank/DDBJ databases">
        <authorList>
            <consortium name="DOE Joint Genome Institute"/>
            <person name="Kuo A."/>
            <person name="Tarkka M."/>
            <person name="Buscot F."/>
            <person name="Kohler A."/>
            <person name="Nagy L.G."/>
            <person name="Floudas D."/>
            <person name="Copeland A."/>
            <person name="Barry K.W."/>
            <person name="Cichocki N."/>
            <person name="Veneault-Fourrey C."/>
            <person name="LaButti K."/>
            <person name="Lindquist E.A."/>
            <person name="Lipzen A."/>
            <person name="Lundell T."/>
            <person name="Morin E."/>
            <person name="Murat C."/>
            <person name="Sun H."/>
            <person name="Tunlid A."/>
            <person name="Henrissat B."/>
            <person name="Grigoriev I.V."/>
            <person name="Hibbett D.S."/>
            <person name="Martin F."/>
            <person name="Nordberg H.P."/>
            <person name="Cantor M.N."/>
            <person name="Hua S.X."/>
        </authorList>
    </citation>
    <scope>NUCLEOTIDE SEQUENCE [LARGE SCALE GENOMIC DNA]</scope>
    <source>
        <strain evidence="12 13">F 1598</strain>
    </source>
</reference>
<evidence type="ECO:0000256" key="3">
    <source>
        <dbReference type="ARBA" id="ARBA00022692"/>
    </source>
</evidence>
<reference evidence="13" key="2">
    <citation type="submission" date="2015-01" db="EMBL/GenBank/DDBJ databases">
        <title>Evolutionary Origins and Diversification of the Mycorrhizal Mutualists.</title>
        <authorList>
            <consortium name="DOE Joint Genome Institute"/>
            <consortium name="Mycorrhizal Genomics Consortium"/>
            <person name="Kohler A."/>
            <person name="Kuo A."/>
            <person name="Nagy L.G."/>
            <person name="Floudas D."/>
            <person name="Copeland A."/>
            <person name="Barry K.W."/>
            <person name="Cichocki N."/>
            <person name="Veneault-Fourrey C."/>
            <person name="LaButti K."/>
            <person name="Lindquist E.A."/>
            <person name="Lipzen A."/>
            <person name="Lundell T."/>
            <person name="Morin E."/>
            <person name="Murat C."/>
            <person name="Riley R."/>
            <person name="Ohm R."/>
            <person name="Sun H."/>
            <person name="Tunlid A."/>
            <person name="Henrissat B."/>
            <person name="Grigoriev I.V."/>
            <person name="Hibbett D.S."/>
            <person name="Martin F."/>
        </authorList>
    </citation>
    <scope>NUCLEOTIDE SEQUENCE [LARGE SCALE GENOMIC DNA]</scope>
    <source>
        <strain evidence="13">F 1598</strain>
    </source>
</reference>
<keyword evidence="2" id="KW-0813">Transport</keyword>